<organism evidence="2 3">
    <name type="scientific">Hypsizygus marmoreus</name>
    <name type="common">White beech mushroom</name>
    <name type="synonym">Agaricus marmoreus</name>
    <dbReference type="NCBI Taxonomy" id="39966"/>
    <lineage>
        <taxon>Eukaryota</taxon>
        <taxon>Fungi</taxon>
        <taxon>Dikarya</taxon>
        <taxon>Basidiomycota</taxon>
        <taxon>Agaricomycotina</taxon>
        <taxon>Agaricomycetes</taxon>
        <taxon>Agaricomycetidae</taxon>
        <taxon>Agaricales</taxon>
        <taxon>Tricholomatineae</taxon>
        <taxon>Lyophyllaceae</taxon>
        <taxon>Hypsizygus</taxon>
    </lineage>
</organism>
<keyword evidence="3" id="KW-1185">Reference proteome</keyword>
<evidence type="ECO:0000313" key="3">
    <source>
        <dbReference type="Proteomes" id="UP000076154"/>
    </source>
</evidence>
<feature type="compositionally biased region" description="Basic and acidic residues" evidence="1">
    <location>
        <begin position="103"/>
        <end position="112"/>
    </location>
</feature>
<dbReference type="Proteomes" id="UP000076154">
    <property type="component" value="Unassembled WGS sequence"/>
</dbReference>
<protein>
    <submittedName>
        <fullName evidence="2">Uncharacterized protein</fullName>
    </submittedName>
</protein>
<gene>
    <name evidence="2" type="ORF">Hypma_011264</name>
</gene>
<feature type="region of interest" description="Disordered" evidence="1">
    <location>
        <begin position="94"/>
        <end position="124"/>
    </location>
</feature>
<proteinExistence type="predicted"/>
<sequence>MDVPKRHPGVVRVGLGYNHDYPMNRQVKTTRGIQGQENRGIQVRVRAKEEAKRVGCGPYIILCVDAAQAIITVPKQEDDRIWSKEGTVCLELERKGIPSPSSSERKGEEKNTAHVLGTKTAYRSSRSWSEKFTMSFGEGRRV</sequence>
<comment type="caution">
    <text evidence="2">The sequence shown here is derived from an EMBL/GenBank/DDBJ whole genome shotgun (WGS) entry which is preliminary data.</text>
</comment>
<accession>A0A369JHD0</accession>
<evidence type="ECO:0000313" key="2">
    <source>
        <dbReference type="EMBL" id="RDB21591.1"/>
    </source>
</evidence>
<evidence type="ECO:0000256" key="1">
    <source>
        <dbReference type="SAM" id="MobiDB-lite"/>
    </source>
</evidence>
<dbReference type="InParanoid" id="A0A369JHD0"/>
<reference evidence="2" key="1">
    <citation type="submission" date="2018-04" db="EMBL/GenBank/DDBJ databases">
        <title>Whole genome sequencing of Hypsizygus marmoreus.</title>
        <authorList>
            <person name="Choi I.-G."/>
            <person name="Min B."/>
            <person name="Kim J.-G."/>
            <person name="Kim S."/>
            <person name="Oh Y.-L."/>
            <person name="Kong W.-S."/>
            <person name="Park H."/>
            <person name="Jeong J."/>
            <person name="Song E.-S."/>
        </authorList>
    </citation>
    <scope>NUCLEOTIDE SEQUENCE [LARGE SCALE GENOMIC DNA]</scope>
    <source>
        <strain evidence="2">51987-8</strain>
    </source>
</reference>
<name>A0A369JHD0_HYPMA</name>
<dbReference type="AlphaFoldDB" id="A0A369JHD0"/>
<dbReference type="EMBL" id="LUEZ02000054">
    <property type="protein sequence ID" value="RDB21591.1"/>
    <property type="molecule type" value="Genomic_DNA"/>
</dbReference>